<dbReference type="KEGG" id="hhsr:HSR6_0385"/>
<feature type="domain" description="DNA-directed DNA polymerase family B multifunctional" evidence="8">
    <location>
        <begin position="287"/>
        <end position="649"/>
    </location>
</feature>
<dbReference type="AlphaFoldDB" id="A0A1J1AAP2"/>
<dbReference type="InterPro" id="IPR006134">
    <property type="entry name" value="DNA-dir_DNA_pol_B_multi_dom"/>
</dbReference>
<evidence type="ECO:0000256" key="2">
    <source>
        <dbReference type="ARBA" id="ARBA00012417"/>
    </source>
</evidence>
<evidence type="ECO:0000256" key="3">
    <source>
        <dbReference type="ARBA" id="ARBA00022679"/>
    </source>
</evidence>
<dbReference type="NCBIfam" id="NF004418">
    <property type="entry name" value="PRK05761.1-4"/>
    <property type="match status" value="1"/>
</dbReference>
<keyword evidence="6" id="KW-0238">DNA-binding</keyword>
<organism evidence="9 10">
    <name type="scientific">Halodesulfurarchaeum formicicum</name>
    <dbReference type="NCBI Taxonomy" id="1873524"/>
    <lineage>
        <taxon>Archaea</taxon>
        <taxon>Methanobacteriati</taxon>
        <taxon>Methanobacteriota</taxon>
        <taxon>Stenosarchaea group</taxon>
        <taxon>Halobacteria</taxon>
        <taxon>Halobacteriales</taxon>
        <taxon>Halobacteriaceae</taxon>
        <taxon>Halodesulfurarchaeum</taxon>
    </lineage>
</organism>
<protein>
    <recommendedName>
        <fullName evidence="2">DNA-directed DNA polymerase</fullName>
        <ecNumber evidence="2">2.7.7.7</ecNumber>
    </recommendedName>
</protein>
<dbReference type="InterPro" id="IPR043502">
    <property type="entry name" value="DNA/RNA_pol_sf"/>
</dbReference>
<dbReference type="Gene3D" id="3.90.1600.10">
    <property type="entry name" value="Palm domain of DNA polymerase"/>
    <property type="match status" value="1"/>
</dbReference>
<dbReference type="GO" id="GO:0000166">
    <property type="term" value="F:nucleotide binding"/>
    <property type="evidence" value="ECO:0007669"/>
    <property type="project" value="InterPro"/>
</dbReference>
<dbReference type="InterPro" id="IPR050240">
    <property type="entry name" value="DNA_pol_type-B"/>
</dbReference>
<proteinExistence type="inferred from homology"/>
<evidence type="ECO:0000259" key="8">
    <source>
        <dbReference type="Pfam" id="PF00136"/>
    </source>
</evidence>
<evidence type="ECO:0000256" key="1">
    <source>
        <dbReference type="ARBA" id="ARBA00005755"/>
    </source>
</evidence>
<evidence type="ECO:0000256" key="7">
    <source>
        <dbReference type="ARBA" id="ARBA00049244"/>
    </source>
</evidence>
<dbReference type="GO" id="GO:0003677">
    <property type="term" value="F:DNA binding"/>
    <property type="evidence" value="ECO:0007669"/>
    <property type="project" value="UniProtKB-KW"/>
</dbReference>
<dbReference type="EC" id="2.7.7.7" evidence="2"/>
<dbReference type="InterPro" id="IPR042087">
    <property type="entry name" value="DNA_pol_B_thumb"/>
</dbReference>
<evidence type="ECO:0000256" key="6">
    <source>
        <dbReference type="ARBA" id="ARBA00023125"/>
    </source>
</evidence>
<reference evidence="10" key="1">
    <citation type="submission" date="2016-08" db="EMBL/GenBank/DDBJ databases">
        <title>Discovery of first anaerobic lithoheterotrophic haloarchae widely represented in hypersaline habitats.</title>
        <authorList>
            <person name="Sorokin D.Y."/>
            <person name="Kublanov I.V."/>
            <person name="Roman P."/>
            <person name="Sinninghe Damste J.S."/>
            <person name="Golyshin P.N."/>
            <person name="Rojo D."/>
            <person name="Ciordia S."/>
            <person name="Mena Md.C."/>
            <person name="Ferrer M."/>
            <person name="Smedile F."/>
            <person name="Messina E."/>
            <person name="La Cono V."/>
            <person name="Yakimov M.M."/>
        </authorList>
    </citation>
    <scope>NUCLEOTIDE SEQUENCE [LARGE SCALE GENOMIC DNA]</scope>
    <source>
        <strain evidence="10">HSR6</strain>
    </source>
</reference>
<dbReference type="GeneID" id="30416911"/>
<dbReference type="PANTHER" id="PTHR10322">
    <property type="entry name" value="DNA POLYMERASE CATALYTIC SUBUNIT"/>
    <property type="match status" value="1"/>
</dbReference>
<comment type="catalytic activity">
    <reaction evidence="7">
        <text>DNA(n) + a 2'-deoxyribonucleoside 5'-triphosphate = DNA(n+1) + diphosphate</text>
        <dbReference type="Rhea" id="RHEA:22508"/>
        <dbReference type="Rhea" id="RHEA-COMP:17339"/>
        <dbReference type="Rhea" id="RHEA-COMP:17340"/>
        <dbReference type="ChEBI" id="CHEBI:33019"/>
        <dbReference type="ChEBI" id="CHEBI:61560"/>
        <dbReference type="ChEBI" id="CHEBI:173112"/>
        <dbReference type="EC" id="2.7.7.7"/>
    </reaction>
</comment>
<evidence type="ECO:0000256" key="5">
    <source>
        <dbReference type="ARBA" id="ARBA00022932"/>
    </source>
</evidence>
<sequence>MFKIDYREDGAVRRWTTTEDGATVTVDTDYRPTIYLWAAEWETVQTHREHVAAHPNVASVTVASKRPGWRHDPQDVLEVTLTDIEAVDALAPQLANMGRPGDLRLFNVDFSRGFRYCLETGQSPVPTGSLHTLSIDVPAVEVHREGHLREATVEGESITGDPSQVLDGVLDRIHDADPDVLVLSSAEIVPELFAIADTQERDPIAVGRLPGYRKLAGESTYESYGQVGHSPARYSVPGRAIIDRSNTFFYAQTNLAGVLDLVARSHKPLQELAWASIGNVLTAIQIRAATRRDVLVPWRSFRHEQFKTMGQLRAADRGGFTFSPDVGLHEDVHELDFASMYPNIIVTRNISPETIRGDCDSSTTVPELDYEICEQPGYLPDVLEPLVTAREEIKAERAATDDPEQRAALAGRAEAIKWILVSCFGYQGFSNAKFGRIEAHEAINAYAREILLTAKERLEAGGWRVVHGIVDSIWVTPMAETDQRPLGEITAAITEATGIELEYEAAYDWVAFVPKKDTEAGALTRYFGRRADPAPDESPVKVRGIEARQRSTCDWVGDLQRTLIEVLDEHREPEPVLDVLRERLDRLARGAVDPERLLLTNRVGKPLAEYTQSTRNVAALKRTRATGIDLAPGQDVSYVVVDDSKTTRERVRLQGEPLEDYDADFYRKRAVRAAASVLSPLGVRERDIESHLADFESTSVTGWTVSREM</sequence>
<dbReference type="Gene3D" id="1.10.132.60">
    <property type="entry name" value="DNA polymerase family B, C-terminal domain"/>
    <property type="match status" value="1"/>
</dbReference>
<dbReference type="GO" id="GO:0006261">
    <property type="term" value="P:DNA-templated DNA replication"/>
    <property type="evidence" value="ECO:0007669"/>
    <property type="project" value="TreeGrafter"/>
</dbReference>
<dbReference type="Gene3D" id="1.10.287.690">
    <property type="entry name" value="Helix hairpin bin"/>
    <property type="match status" value="1"/>
</dbReference>
<dbReference type="SUPFAM" id="SSF56672">
    <property type="entry name" value="DNA/RNA polymerases"/>
    <property type="match status" value="1"/>
</dbReference>
<gene>
    <name evidence="9" type="ORF">HSR6_0385</name>
</gene>
<evidence type="ECO:0000256" key="4">
    <source>
        <dbReference type="ARBA" id="ARBA00022695"/>
    </source>
</evidence>
<keyword evidence="5 9" id="KW-0239">DNA-directed DNA polymerase</keyword>
<dbReference type="PANTHER" id="PTHR10322:SF23">
    <property type="entry name" value="DNA POLYMERASE DELTA CATALYTIC SUBUNIT"/>
    <property type="match status" value="1"/>
</dbReference>
<keyword evidence="3 9" id="KW-0808">Transferase</keyword>
<dbReference type="GO" id="GO:0003887">
    <property type="term" value="F:DNA-directed DNA polymerase activity"/>
    <property type="evidence" value="ECO:0007669"/>
    <property type="project" value="UniProtKB-KW"/>
</dbReference>
<comment type="similarity">
    <text evidence="1">Belongs to the DNA polymerase type-B family.</text>
</comment>
<dbReference type="SMART" id="SM00486">
    <property type="entry name" value="POLBc"/>
    <property type="match status" value="1"/>
</dbReference>
<dbReference type="RefSeq" id="WP_071932649.1">
    <property type="nucleotide sequence ID" value="NZ_CP016804.1"/>
</dbReference>
<accession>A0A1J1AAP2</accession>
<dbReference type="Pfam" id="PF00136">
    <property type="entry name" value="DNA_pol_B"/>
    <property type="match status" value="1"/>
</dbReference>
<name>A0A1J1AAP2_9EURY</name>
<dbReference type="EMBL" id="CP016804">
    <property type="protein sequence ID" value="APE94851.1"/>
    <property type="molecule type" value="Genomic_DNA"/>
</dbReference>
<dbReference type="OrthoDB" id="8639at2157"/>
<dbReference type="InterPro" id="IPR023211">
    <property type="entry name" value="DNA_pol_palm_dom_sf"/>
</dbReference>
<evidence type="ECO:0000313" key="10">
    <source>
        <dbReference type="Proteomes" id="UP000186165"/>
    </source>
</evidence>
<dbReference type="Proteomes" id="UP000186165">
    <property type="component" value="Chromosome"/>
</dbReference>
<evidence type="ECO:0000313" key="9">
    <source>
        <dbReference type="EMBL" id="APE94851.1"/>
    </source>
</evidence>
<keyword evidence="4 9" id="KW-0548">Nucleotidyltransferase</keyword>
<dbReference type="InterPro" id="IPR006172">
    <property type="entry name" value="DNA-dir_DNA_pol_B"/>
</dbReference>
<keyword evidence="10" id="KW-1185">Reference proteome</keyword>